<organism evidence="2 3">
    <name type="scientific">Linum trigynum</name>
    <dbReference type="NCBI Taxonomy" id="586398"/>
    <lineage>
        <taxon>Eukaryota</taxon>
        <taxon>Viridiplantae</taxon>
        <taxon>Streptophyta</taxon>
        <taxon>Embryophyta</taxon>
        <taxon>Tracheophyta</taxon>
        <taxon>Spermatophyta</taxon>
        <taxon>Magnoliopsida</taxon>
        <taxon>eudicotyledons</taxon>
        <taxon>Gunneridae</taxon>
        <taxon>Pentapetalae</taxon>
        <taxon>rosids</taxon>
        <taxon>fabids</taxon>
        <taxon>Malpighiales</taxon>
        <taxon>Linaceae</taxon>
        <taxon>Linum</taxon>
    </lineage>
</organism>
<gene>
    <name evidence="2" type="ORF">LTRI10_LOCUS16314</name>
</gene>
<dbReference type="AlphaFoldDB" id="A0AAV2DN66"/>
<sequence length="81" mass="7896">MLPAGLRIWSVGLGGASGGLVAVGGSGLPSVGLGGGGRRLEWRWSATGVPTVGEVDSRVGVTGKRRNAVGKRLAAAAAADS</sequence>
<evidence type="ECO:0000313" key="2">
    <source>
        <dbReference type="EMBL" id="CAL1374449.1"/>
    </source>
</evidence>
<feature type="signal peptide" evidence="1">
    <location>
        <begin position="1"/>
        <end position="18"/>
    </location>
</feature>
<accession>A0AAV2DN66</accession>
<protein>
    <recommendedName>
        <fullName evidence="4">Secreted protein</fullName>
    </recommendedName>
</protein>
<evidence type="ECO:0000256" key="1">
    <source>
        <dbReference type="SAM" id="SignalP"/>
    </source>
</evidence>
<keyword evidence="3" id="KW-1185">Reference proteome</keyword>
<evidence type="ECO:0008006" key="4">
    <source>
        <dbReference type="Google" id="ProtNLM"/>
    </source>
</evidence>
<keyword evidence="1" id="KW-0732">Signal</keyword>
<name>A0AAV2DN66_9ROSI</name>
<evidence type="ECO:0000313" key="3">
    <source>
        <dbReference type="Proteomes" id="UP001497516"/>
    </source>
</evidence>
<reference evidence="2 3" key="1">
    <citation type="submission" date="2024-04" db="EMBL/GenBank/DDBJ databases">
        <authorList>
            <person name="Fracassetti M."/>
        </authorList>
    </citation>
    <scope>NUCLEOTIDE SEQUENCE [LARGE SCALE GENOMIC DNA]</scope>
</reference>
<dbReference type="Proteomes" id="UP001497516">
    <property type="component" value="Chromosome 3"/>
</dbReference>
<proteinExistence type="predicted"/>
<dbReference type="EMBL" id="OZ034816">
    <property type="protein sequence ID" value="CAL1374449.1"/>
    <property type="molecule type" value="Genomic_DNA"/>
</dbReference>
<feature type="chain" id="PRO_5043449643" description="Secreted protein" evidence="1">
    <location>
        <begin position="19"/>
        <end position="81"/>
    </location>
</feature>